<dbReference type="Gene3D" id="1.10.287.110">
    <property type="entry name" value="DnaJ domain"/>
    <property type="match status" value="1"/>
</dbReference>
<dbReference type="EMBL" id="LUKE01000003">
    <property type="protein sequence ID" value="KYG63713.1"/>
    <property type="molecule type" value="Genomic_DNA"/>
</dbReference>
<protein>
    <recommendedName>
        <fullName evidence="3">J domain-containing protein</fullName>
    </recommendedName>
</protein>
<evidence type="ECO:0000256" key="2">
    <source>
        <dbReference type="SAM" id="SignalP"/>
    </source>
</evidence>
<dbReference type="RefSeq" id="WP_061835607.1">
    <property type="nucleotide sequence ID" value="NZ_LUKE01000003.1"/>
</dbReference>
<gene>
    <name evidence="4" type="ORF">AZI86_12855</name>
</gene>
<dbReference type="SUPFAM" id="SSF46565">
    <property type="entry name" value="Chaperone J-domain"/>
    <property type="match status" value="1"/>
</dbReference>
<dbReference type="PRINTS" id="PR00625">
    <property type="entry name" value="JDOMAIN"/>
</dbReference>
<evidence type="ECO:0000256" key="1">
    <source>
        <dbReference type="SAM" id="MobiDB-lite"/>
    </source>
</evidence>
<feature type="signal peptide" evidence="2">
    <location>
        <begin position="1"/>
        <end position="20"/>
    </location>
</feature>
<dbReference type="CDD" id="cd06257">
    <property type="entry name" value="DnaJ"/>
    <property type="match status" value="1"/>
</dbReference>
<evidence type="ECO:0000259" key="3">
    <source>
        <dbReference type="PROSITE" id="PS50076"/>
    </source>
</evidence>
<reference evidence="4 5" key="1">
    <citation type="submission" date="2016-03" db="EMBL/GenBank/DDBJ databases">
        <authorList>
            <person name="Ploux O."/>
        </authorList>
    </citation>
    <scope>NUCLEOTIDE SEQUENCE [LARGE SCALE GENOMIC DNA]</scope>
    <source>
        <strain evidence="4 5">R0</strain>
    </source>
</reference>
<dbReference type="AlphaFoldDB" id="A0A150WJB0"/>
<feature type="domain" description="J" evidence="3">
    <location>
        <begin position="23"/>
        <end position="92"/>
    </location>
</feature>
<feature type="compositionally biased region" description="Low complexity" evidence="1">
    <location>
        <begin position="127"/>
        <end position="140"/>
    </location>
</feature>
<evidence type="ECO:0000313" key="5">
    <source>
        <dbReference type="Proteomes" id="UP000075320"/>
    </source>
</evidence>
<dbReference type="PROSITE" id="PS50076">
    <property type="entry name" value="DNAJ_2"/>
    <property type="match status" value="1"/>
</dbReference>
<proteinExistence type="predicted"/>
<dbReference type="InterPro" id="IPR036869">
    <property type="entry name" value="J_dom_sf"/>
</dbReference>
<keyword evidence="2" id="KW-0732">Signal</keyword>
<sequence>MVRNILAFLFCILFSFASLAEKNFYETLGVEKTATQEEIKKAWKALVRQYHPDRYMSDPAAAKEASAKLAVINAAESIIGDAKLRAYYNYFSYEGSQHARWSSLSGNSDVVSLEKRFGPVEKLKTQSAPKMQPSPSAKPKASPPPSASPSPRKEAPPQKPDPAQDAIFVALKDRNISDEQWKKVYQKYITEMPMEKDYERQMILVELFSQETVDWKYEALGRAIILKLDTSEKPLQIALKNFLNMQHPQLLKMGVVLLHYALAKDRTLDLFQLTRADAEAQLIAKLKTPYPHVNERAEAAVKKLKLKVTTGPSASFWIGQLENHDINIRKEALTTLKDFNDFSDHELKEISYQLLKRNAQNVQYEFTEYWMRNLMHLGHEMSDLLTILDKVKDLSPIAEELTEFRRTSTIPDHKGRAKVLEQRALNPINKCSKVFAE</sequence>
<dbReference type="InterPro" id="IPR050817">
    <property type="entry name" value="DjlA_DnaK_co-chaperone"/>
</dbReference>
<name>A0A150WJB0_BDEBC</name>
<dbReference type="PANTHER" id="PTHR24074">
    <property type="entry name" value="CO-CHAPERONE PROTEIN DJLA"/>
    <property type="match status" value="1"/>
</dbReference>
<feature type="chain" id="PRO_5007573168" description="J domain-containing protein" evidence="2">
    <location>
        <begin position="21"/>
        <end position="437"/>
    </location>
</feature>
<organism evidence="4 5">
    <name type="scientific">Bdellovibrio bacteriovorus</name>
    <dbReference type="NCBI Taxonomy" id="959"/>
    <lineage>
        <taxon>Bacteria</taxon>
        <taxon>Pseudomonadati</taxon>
        <taxon>Bdellovibrionota</taxon>
        <taxon>Bdellovibrionia</taxon>
        <taxon>Bdellovibrionales</taxon>
        <taxon>Pseudobdellovibrionaceae</taxon>
        <taxon>Bdellovibrio</taxon>
    </lineage>
</organism>
<accession>A0A150WJB0</accession>
<dbReference type="InterPro" id="IPR001623">
    <property type="entry name" value="DnaJ_domain"/>
</dbReference>
<feature type="region of interest" description="Disordered" evidence="1">
    <location>
        <begin position="122"/>
        <end position="162"/>
    </location>
</feature>
<comment type="caution">
    <text evidence="4">The sequence shown here is derived from an EMBL/GenBank/DDBJ whole genome shotgun (WGS) entry which is preliminary data.</text>
</comment>
<dbReference type="SMART" id="SM00271">
    <property type="entry name" value="DnaJ"/>
    <property type="match status" value="1"/>
</dbReference>
<dbReference type="OrthoDB" id="9779889at2"/>
<dbReference type="Pfam" id="PF00226">
    <property type="entry name" value="DnaJ"/>
    <property type="match status" value="1"/>
</dbReference>
<dbReference type="Proteomes" id="UP000075320">
    <property type="component" value="Unassembled WGS sequence"/>
</dbReference>
<keyword evidence="5" id="KW-1185">Reference proteome</keyword>
<evidence type="ECO:0000313" key="4">
    <source>
        <dbReference type="EMBL" id="KYG63713.1"/>
    </source>
</evidence>